<dbReference type="SUPFAM" id="SSF56317">
    <property type="entry name" value="Carbon-nitrogen hydrolase"/>
    <property type="match status" value="1"/>
</dbReference>
<dbReference type="CDD" id="cd07197">
    <property type="entry name" value="nitrilase"/>
    <property type="match status" value="1"/>
</dbReference>
<protein>
    <submittedName>
        <fullName evidence="3">Carbon-nitrogen hydrolase family protein</fullName>
    </submittedName>
</protein>
<accession>A0ABV7HH30</accession>
<feature type="domain" description="CN hydrolase" evidence="2">
    <location>
        <begin position="7"/>
        <end position="270"/>
    </location>
</feature>
<proteinExistence type="predicted"/>
<dbReference type="PANTHER" id="PTHR43674:SF2">
    <property type="entry name" value="BETA-UREIDOPROPIONASE"/>
    <property type="match status" value="1"/>
</dbReference>
<dbReference type="Proteomes" id="UP001595476">
    <property type="component" value="Unassembled WGS sequence"/>
</dbReference>
<dbReference type="InterPro" id="IPR036526">
    <property type="entry name" value="C-N_Hydrolase_sf"/>
</dbReference>
<keyword evidence="4" id="KW-1185">Reference proteome</keyword>
<keyword evidence="1 3" id="KW-0378">Hydrolase</keyword>
<dbReference type="GO" id="GO:0016787">
    <property type="term" value="F:hydrolase activity"/>
    <property type="evidence" value="ECO:0007669"/>
    <property type="project" value="UniProtKB-KW"/>
</dbReference>
<evidence type="ECO:0000313" key="3">
    <source>
        <dbReference type="EMBL" id="MFC3153179.1"/>
    </source>
</evidence>
<dbReference type="PANTHER" id="PTHR43674">
    <property type="entry name" value="NITRILASE C965.09-RELATED"/>
    <property type="match status" value="1"/>
</dbReference>
<evidence type="ECO:0000256" key="1">
    <source>
        <dbReference type="ARBA" id="ARBA00022801"/>
    </source>
</evidence>
<dbReference type="RefSeq" id="WP_386723103.1">
    <property type="nucleotide sequence ID" value="NZ_JBHRSZ010000009.1"/>
</dbReference>
<dbReference type="InterPro" id="IPR003010">
    <property type="entry name" value="C-N_Hydrolase"/>
</dbReference>
<comment type="caution">
    <text evidence="3">The sequence shown here is derived from an EMBL/GenBank/DDBJ whole genome shotgun (WGS) entry which is preliminary data.</text>
</comment>
<evidence type="ECO:0000313" key="4">
    <source>
        <dbReference type="Proteomes" id="UP001595476"/>
    </source>
</evidence>
<dbReference type="EMBL" id="JBHRSZ010000009">
    <property type="protein sequence ID" value="MFC3153179.1"/>
    <property type="molecule type" value="Genomic_DNA"/>
</dbReference>
<dbReference type="PROSITE" id="PS50263">
    <property type="entry name" value="CN_HYDROLASE"/>
    <property type="match status" value="1"/>
</dbReference>
<dbReference type="Gene3D" id="3.60.110.10">
    <property type="entry name" value="Carbon-nitrogen hydrolase"/>
    <property type="match status" value="1"/>
</dbReference>
<organism evidence="3 4">
    <name type="scientific">Litoribrevibacter euphylliae</name>
    <dbReference type="NCBI Taxonomy" id="1834034"/>
    <lineage>
        <taxon>Bacteria</taxon>
        <taxon>Pseudomonadati</taxon>
        <taxon>Pseudomonadota</taxon>
        <taxon>Gammaproteobacteria</taxon>
        <taxon>Oceanospirillales</taxon>
        <taxon>Oceanospirillaceae</taxon>
        <taxon>Litoribrevibacter</taxon>
    </lineage>
</organism>
<gene>
    <name evidence="3" type="ORF">ACFOEK_19225</name>
</gene>
<evidence type="ECO:0000259" key="2">
    <source>
        <dbReference type="PROSITE" id="PS50263"/>
    </source>
</evidence>
<dbReference type="Pfam" id="PF00795">
    <property type="entry name" value="CN_hydrolase"/>
    <property type="match status" value="1"/>
</dbReference>
<dbReference type="InterPro" id="IPR050345">
    <property type="entry name" value="Aliph_Amidase/BUP"/>
</dbReference>
<name>A0ABV7HH30_9GAMM</name>
<sequence>MPTPQTLRVAAVQLDTDIGNVPRNLERCRQLVLQAHDQGAKWIALPEFFNTGFCWKPELEQTIEEPNGQSVRFLQILSEELSIVIGGSLLCRVSKDSVRNRYFCFSRGRLIGVHDKDLPTMWESTLYEGGDASDTGELGRVDEIRVGSAVCWEFMRTATSNRLKGKIDLLMGGSNWWSIPNNWPRWLTSGMENANRQNSIQCVQDTARLIGVPILHAAHCNSFECPMPGLPLRYQGKMEGNTAIIDANGEILALRTAEEGEGFVVTDITLGSVTASEPTPTRYWLRKRGLIPAFSWHYHGLLGRRYYHKYIKRT</sequence>
<reference evidence="4" key="1">
    <citation type="journal article" date="2019" name="Int. J. Syst. Evol. Microbiol.">
        <title>The Global Catalogue of Microorganisms (GCM) 10K type strain sequencing project: providing services to taxonomists for standard genome sequencing and annotation.</title>
        <authorList>
            <consortium name="The Broad Institute Genomics Platform"/>
            <consortium name="The Broad Institute Genome Sequencing Center for Infectious Disease"/>
            <person name="Wu L."/>
            <person name="Ma J."/>
        </authorList>
    </citation>
    <scope>NUCLEOTIDE SEQUENCE [LARGE SCALE GENOMIC DNA]</scope>
    <source>
        <strain evidence="4">KCTC 52438</strain>
    </source>
</reference>